<dbReference type="SUPFAM" id="SSF54211">
    <property type="entry name" value="Ribosomal protein S5 domain 2-like"/>
    <property type="match status" value="1"/>
</dbReference>
<dbReference type="GO" id="GO:0140664">
    <property type="term" value="F:ATP-dependent DNA damage sensor activity"/>
    <property type="evidence" value="ECO:0007669"/>
    <property type="project" value="InterPro"/>
</dbReference>
<evidence type="ECO:0000256" key="4">
    <source>
        <dbReference type="HAMAP-Rule" id="MF_00149"/>
    </source>
</evidence>
<protein>
    <recommendedName>
        <fullName evidence="4">DNA mismatch repair protein MutL</fullName>
    </recommendedName>
</protein>
<dbReference type="InterPro" id="IPR020667">
    <property type="entry name" value="DNA_mismatch_repair_MutL"/>
</dbReference>
<dbReference type="Gene3D" id="3.30.565.10">
    <property type="entry name" value="Histidine kinase-like ATPase, C-terminal domain"/>
    <property type="match status" value="1"/>
</dbReference>
<dbReference type="FunFam" id="3.30.565.10:FF:000003">
    <property type="entry name" value="DNA mismatch repair endonuclease MutL"/>
    <property type="match status" value="1"/>
</dbReference>
<reference evidence="7 8" key="1">
    <citation type="submission" date="2019-03" db="EMBL/GenBank/DDBJ databases">
        <title>Genomic Encyclopedia of Type Strains, Phase IV (KMG-IV): sequencing the most valuable type-strain genomes for metagenomic binning, comparative biology and taxonomic classification.</title>
        <authorList>
            <person name="Goeker M."/>
        </authorList>
    </citation>
    <scope>NUCLEOTIDE SEQUENCE [LARGE SCALE GENOMIC DNA]</scope>
    <source>
        <strain evidence="7 8">DSM 100013</strain>
    </source>
</reference>
<accession>A0A4R2TI77</accession>
<dbReference type="InterPro" id="IPR037198">
    <property type="entry name" value="MutL_C_sf"/>
</dbReference>
<dbReference type="AlphaFoldDB" id="A0A4R2TI77"/>
<evidence type="ECO:0000256" key="2">
    <source>
        <dbReference type="ARBA" id="ARBA00022763"/>
    </source>
</evidence>
<dbReference type="PANTHER" id="PTHR10073:SF12">
    <property type="entry name" value="DNA MISMATCH REPAIR PROTEIN MLH1"/>
    <property type="match status" value="1"/>
</dbReference>
<evidence type="ECO:0000256" key="1">
    <source>
        <dbReference type="ARBA" id="ARBA00006082"/>
    </source>
</evidence>
<dbReference type="GO" id="GO:0005524">
    <property type="term" value="F:ATP binding"/>
    <property type="evidence" value="ECO:0007669"/>
    <property type="project" value="InterPro"/>
</dbReference>
<dbReference type="InterPro" id="IPR014721">
    <property type="entry name" value="Ribsml_uS5_D2-typ_fold_subgr"/>
</dbReference>
<dbReference type="InterPro" id="IPR038973">
    <property type="entry name" value="MutL/Mlh/Pms-like"/>
</dbReference>
<gene>
    <name evidence="4" type="primary">mutL</name>
    <name evidence="7" type="ORF">EDD79_10106</name>
</gene>
<dbReference type="SMART" id="SM00853">
    <property type="entry name" value="MutL_C"/>
    <property type="match status" value="1"/>
</dbReference>
<feature type="domain" description="MutL C-terminal dimerisation" evidence="5">
    <location>
        <begin position="436"/>
        <end position="576"/>
    </location>
</feature>
<keyword evidence="2 4" id="KW-0227">DNA damage</keyword>
<dbReference type="SMART" id="SM01340">
    <property type="entry name" value="DNA_mis_repair"/>
    <property type="match status" value="1"/>
</dbReference>
<dbReference type="SUPFAM" id="SSF118116">
    <property type="entry name" value="DNA mismatch repair protein MutL"/>
    <property type="match status" value="1"/>
</dbReference>
<dbReference type="Pfam" id="PF13589">
    <property type="entry name" value="HATPase_c_3"/>
    <property type="match status" value="1"/>
</dbReference>
<comment type="caution">
    <text evidence="7">The sequence shown here is derived from an EMBL/GenBank/DDBJ whole genome shotgun (WGS) entry which is preliminary data.</text>
</comment>
<feature type="domain" description="DNA mismatch repair protein S5" evidence="6">
    <location>
        <begin position="210"/>
        <end position="328"/>
    </location>
</feature>
<dbReference type="InterPro" id="IPR013507">
    <property type="entry name" value="DNA_mismatch_S5_2-like"/>
</dbReference>
<dbReference type="GO" id="GO:0030983">
    <property type="term" value="F:mismatched DNA binding"/>
    <property type="evidence" value="ECO:0007669"/>
    <property type="project" value="InterPro"/>
</dbReference>
<dbReference type="Gene3D" id="3.30.1370.100">
    <property type="entry name" value="MutL, C-terminal domain, regulatory subdomain"/>
    <property type="match status" value="1"/>
</dbReference>
<comment type="similarity">
    <text evidence="1 4">Belongs to the DNA mismatch repair MutL/HexB family.</text>
</comment>
<comment type="function">
    <text evidence="4">This protein is involved in the repair of mismatches in DNA. It is required for dam-dependent methyl-directed DNA mismatch repair. May act as a 'molecular matchmaker', a protein that promotes the formation of a stable complex between two or more DNA-binding proteins in an ATP-dependent manner without itself being part of a final effector complex.</text>
</comment>
<dbReference type="GO" id="GO:0016887">
    <property type="term" value="F:ATP hydrolysis activity"/>
    <property type="evidence" value="ECO:0007669"/>
    <property type="project" value="InterPro"/>
</dbReference>
<dbReference type="InterPro" id="IPR002099">
    <property type="entry name" value="MutL/Mlh/PMS"/>
</dbReference>
<dbReference type="RefSeq" id="WP_243098183.1">
    <property type="nucleotide sequence ID" value="NZ_CP058648.1"/>
</dbReference>
<dbReference type="NCBIfam" id="TIGR00585">
    <property type="entry name" value="mutl"/>
    <property type="match status" value="1"/>
</dbReference>
<evidence type="ECO:0000313" key="8">
    <source>
        <dbReference type="Proteomes" id="UP000295504"/>
    </source>
</evidence>
<proteinExistence type="inferred from homology"/>
<dbReference type="Gene3D" id="3.30.1540.20">
    <property type="entry name" value="MutL, C-terminal domain, dimerisation subdomain"/>
    <property type="match status" value="1"/>
</dbReference>
<keyword evidence="8" id="KW-1185">Reference proteome</keyword>
<dbReference type="SUPFAM" id="SSF55874">
    <property type="entry name" value="ATPase domain of HSP90 chaperone/DNA topoisomerase II/histidine kinase"/>
    <property type="match status" value="1"/>
</dbReference>
<dbReference type="GO" id="GO:0006298">
    <property type="term" value="P:mismatch repair"/>
    <property type="evidence" value="ECO:0007669"/>
    <property type="project" value="UniProtKB-UniRule"/>
</dbReference>
<dbReference type="Pfam" id="PF01119">
    <property type="entry name" value="DNA_mis_repair"/>
    <property type="match status" value="1"/>
</dbReference>
<dbReference type="PANTHER" id="PTHR10073">
    <property type="entry name" value="DNA MISMATCH REPAIR PROTEIN MLH, PMS, MUTL"/>
    <property type="match status" value="1"/>
</dbReference>
<evidence type="ECO:0000259" key="6">
    <source>
        <dbReference type="SMART" id="SM01340"/>
    </source>
</evidence>
<dbReference type="Proteomes" id="UP000295504">
    <property type="component" value="Unassembled WGS sequence"/>
</dbReference>
<dbReference type="Gene3D" id="3.30.230.10">
    <property type="match status" value="1"/>
</dbReference>
<evidence type="ECO:0000313" key="7">
    <source>
        <dbReference type="EMBL" id="TCQ03218.1"/>
    </source>
</evidence>
<name>A0A4R2TI77_9FIRM</name>
<evidence type="ECO:0000259" key="5">
    <source>
        <dbReference type="SMART" id="SM00853"/>
    </source>
</evidence>
<dbReference type="InterPro" id="IPR036890">
    <property type="entry name" value="HATPase_C_sf"/>
</dbReference>
<dbReference type="InterPro" id="IPR020568">
    <property type="entry name" value="Ribosomal_Su5_D2-typ_SF"/>
</dbReference>
<dbReference type="HAMAP" id="MF_00149">
    <property type="entry name" value="DNA_mis_repair"/>
    <property type="match status" value="1"/>
</dbReference>
<dbReference type="InterPro" id="IPR042121">
    <property type="entry name" value="MutL_C_regsub"/>
</dbReference>
<sequence>MINFIHVLDDNVINQIAAGEVVEGPYSVVKELIENAIDAKADSIVVEIKEGGKKFIRISDNGIGINEHEVEQAFMRHTTSKITKINDLDTLITLGFRGEALASIASVSQVEIITKTKDQQHGILLEITGGRIVNRKVVGCPTGTTIIIKNLFFNTPARFKFMKSTQVETSKISEIISRLAISKTDIAFKYINNNNIMFTTSGKGIVRDAIINVFGKEIAKNLIEVDESNKEYEIKGYISQPEHTRGNRNYEIIFVNNRFVKSKIIFSAIEDAYKGSVVINRFPICFLYLNINPSLIDINVHPAKTEIKVFDEQAIYDFIYDAIKKSLTKESTVSDFKINLKDYVKDNSNDYLSDKKTNSTMTNIFPKTELKPITVDKTVETNGFGRSNDIIAQETNDIDEIKNFFNLVKNQESVVEKEEAITQNSFIYDVLQDYKIIGQIFNTYIMIEKENSIYLIDQHAAHERLIYNELREQFESRRVVSQQLLTPEVLEFSNEESIIIDKYLEKFKVLGFDIEGFGQNSYIIRAIPIVMDQIKNFKFIYDLIDTIDINKTNDGIFEETLIKKSCKAAIKAMDKLSTIEIQKLISDLSKLEPPLTCPHGRPVLLTLSKYDIEKNFKRVQ</sequence>
<dbReference type="PROSITE" id="PS00058">
    <property type="entry name" value="DNA_MISMATCH_REPAIR_1"/>
    <property type="match status" value="1"/>
</dbReference>
<dbReference type="InterPro" id="IPR014762">
    <property type="entry name" value="DNA_mismatch_repair_CS"/>
</dbReference>
<dbReference type="EMBL" id="SLYC01000010">
    <property type="protein sequence ID" value="TCQ03218.1"/>
    <property type="molecule type" value="Genomic_DNA"/>
</dbReference>
<dbReference type="InterPro" id="IPR014790">
    <property type="entry name" value="MutL_C"/>
</dbReference>
<dbReference type="GO" id="GO:0032300">
    <property type="term" value="C:mismatch repair complex"/>
    <property type="evidence" value="ECO:0007669"/>
    <property type="project" value="InterPro"/>
</dbReference>
<dbReference type="InterPro" id="IPR042120">
    <property type="entry name" value="MutL_C_dimsub"/>
</dbReference>
<organism evidence="7 8">
    <name type="scientific">Serpentinicella alkaliphila</name>
    <dbReference type="NCBI Taxonomy" id="1734049"/>
    <lineage>
        <taxon>Bacteria</taxon>
        <taxon>Bacillati</taxon>
        <taxon>Bacillota</taxon>
        <taxon>Clostridia</taxon>
        <taxon>Peptostreptococcales</taxon>
        <taxon>Natronincolaceae</taxon>
        <taxon>Serpentinicella</taxon>
    </lineage>
</organism>
<keyword evidence="3 4" id="KW-0234">DNA repair</keyword>
<dbReference type="CDD" id="cd16926">
    <property type="entry name" value="HATPase_MutL-MLH-PMS-like"/>
    <property type="match status" value="1"/>
</dbReference>
<dbReference type="CDD" id="cd00782">
    <property type="entry name" value="MutL_Trans"/>
    <property type="match status" value="1"/>
</dbReference>
<dbReference type="Pfam" id="PF08676">
    <property type="entry name" value="MutL_C"/>
    <property type="match status" value="1"/>
</dbReference>
<evidence type="ECO:0000256" key="3">
    <source>
        <dbReference type="ARBA" id="ARBA00023204"/>
    </source>
</evidence>